<name>A0ACC0VG75_9STRA</name>
<comment type="caution">
    <text evidence="1">The sequence shown here is derived from an EMBL/GenBank/DDBJ whole genome shotgun (WGS) entry which is preliminary data.</text>
</comment>
<sequence length="181" mass="21262">MPSTAASVTASQLGQTEEEFSKCARSRSGSRFYDRPRVETPSSRVSTSRSIGASRLGRSEEELADLSRKRRARSPPPTITPVSETARRRQRIDRRIDDISALLRDTTPEPQPKTDFMALMLAQQQRDAEWRREERLEREERDRKERMKREERGRREWKGKRGREKSELSGRRGRESRKKYL</sequence>
<accession>A0ACC0VG75</accession>
<keyword evidence="2" id="KW-1185">Reference proteome</keyword>
<reference evidence="1 2" key="1">
    <citation type="journal article" date="2022" name="bioRxiv">
        <title>The genome of the oomycete Peronosclerospora sorghi, a cosmopolitan pathogen of maize and sorghum, is inflated with dispersed pseudogenes.</title>
        <authorList>
            <person name="Fletcher K."/>
            <person name="Martin F."/>
            <person name="Isakeit T."/>
            <person name="Cavanaugh K."/>
            <person name="Magill C."/>
            <person name="Michelmore R."/>
        </authorList>
    </citation>
    <scope>NUCLEOTIDE SEQUENCE [LARGE SCALE GENOMIC DNA]</scope>
    <source>
        <strain evidence="1">P6</strain>
    </source>
</reference>
<protein>
    <submittedName>
        <fullName evidence="1">Uncharacterized protein</fullName>
    </submittedName>
</protein>
<organism evidence="1 2">
    <name type="scientific">Peronosclerospora sorghi</name>
    <dbReference type="NCBI Taxonomy" id="230839"/>
    <lineage>
        <taxon>Eukaryota</taxon>
        <taxon>Sar</taxon>
        <taxon>Stramenopiles</taxon>
        <taxon>Oomycota</taxon>
        <taxon>Peronosporomycetes</taxon>
        <taxon>Peronosporales</taxon>
        <taxon>Peronosporaceae</taxon>
        <taxon>Peronosclerospora</taxon>
    </lineage>
</organism>
<dbReference type="EMBL" id="CM047588">
    <property type="protein sequence ID" value="KAI9905485.1"/>
    <property type="molecule type" value="Genomic_DNA"/>
</dbReference>
<gene>
    <name evidence="1" type="ORF">PsorP6_014402</name>
</gene>
<evidence type="ECO:0000313" key="2">
    <source>
        <dbReference type="Proteomes" id="UP001163321"/>
    </source>
</evidence>
<dbReference type="Proteomes" id="UP001163321">
    <property type="component" value="Chromosome 9"/>
</dbReference>
<proteinExistence type="predicted"/>
<evidence type="ECO:0000313" key="1">
    <source>
        <dbReference type="EMBL" id="KAI9905485.1"/>
    </source>
</evidence>